<evidence type="ECO:0000259" key="7">
    <source>
        <dbReference type="Pfam" id="PF08340"/>
    </source>
</evidence>
<keyword evidence="3" id="KW-0255">Endonuclease</keyword>
<dbReference type="NCBIfam" id="TIGR00255">
    <property type="entry name" value="YicC/YloC family endoribonuclease"/>
    <property type="match status" value="1"/>
</dbReference>
<comment type="caution">
    <text evidence="8">The sequence shown here is derived from an EMBL/GenBank/DDBJ whole genome shotgun (WGS) entry which is preliminary data.</text>
</comment>
<evidence type="ECO:0000256" key="2">
    <source>
        <dbReference type="ARBA" id="ARBA00022722"/>
    </source>
</evidence>
<sequence>MIRSMTGFGSAVVENEEYKVSVEVKAVNQRFLEMSFHMGRALSPFEDNLRRLVRQTAARGKVDIFVNYLDKREHAASIRVDKQLAASYHAALDELSDFLHLARPDDVMQVAAYPDVLQVEKDEELEGFEPLLLEAAGKALTGFDAMRQAEGANIAQDFYRRIESLEASVAKLKALAPTIVQAYRVRIEKTLQELLAEQEIDETRIIQETALYADKVNYTEEVVRLGSHFQQFRAILESADGPIGRKLDFLIQEMNRETNTIASKANSAEAAQLVVDMKSEIEKLREQVQNIE</sequence>
<keyword evidence="4" id="KW-0378">Hydrolase</keyword>
<dbReference type="Pfam" id="PF03755">
    <property type="entry name" value="YicC-like_N"/>
    <property type="match status" value="1"/>
</dbReference>
<feature type="domain" description="Endoribonuclease YicC-like N-terminal" evidence="6">
    <location>
        <begin position="2"/>
        <end position="155"/>
    </location>
</feature>
<dbReference type="InterPro" id="IPR013527">
    <property type="entry name" value="YicC-like_N"/>
</dbReference>
<dbReference type="RefSeq" id="WP_118176182.1">
    <property type="nucleotide sequence ID" value="NZ_JAQEAO010000059.1"/>
</dbReference>
<dbReference type="PANTHER" id="PTHR30636:SF3">
    <property type="entry name" value="UPF0701 PROTEIN YICC"/>
    <property type="match status" value="1"/>
</dbReference>
<evidence type="ECO:0000313" key="8">
    <source>
        <dbReference type="EMBL" id="RHF51565.1"/>
    </source>
</evidence>
<dbReference type="EMBL" id="QRHE01000006">
    <property type="protein sequence ID" value="RHF51565.1"/>
    <property type="molecule type" value="Genomic_DNA"/>
</dbReference>
<dbReference type="GO" id="GO:0004521">
    <property type="term" value="F:RNA endonuclease activity"/>
    <property type="evidence" value="ECO:0007669"/>
    <property type="project" value="InterPro"/>
</dbReference>
<comment type="cofactor">
    <cofactor evidence="1">
        <name>a divalent metal cation</name>
        <dbReference type="ChEBI" id="CHEBI:60240"/>
    </cofactor>
</comment>
<reference evidence="8 9" key="1">
    <citation type="submission" date="2018-08" db="EMBL/GenBank/DDBJ databases">
        <title>A genome reference for cultivated species of the human gut microbiota.</title>
        <authorList>
            <person name="Zou Y."/>
            <person name="Xue W."/>
            <person name="Luo G."/>
        </authorList>
    </citation>
    <scope>NUCLEOTIDE SEQUENCE [LARGE SCALE GENOMIC DNA]</scope>
    <source>
        <strain evidence="8 9">AM25-21AC</strain>
    </source>
</reference>
<dbReference type="InterPro" id="IPR005229">
    <property type="entry name" value="YicC/YloC-like"/>
</dbReference>
<dbReference type="PANTHER" id="PTHR30636">
    <property type="entry name" value="UPF0701 PROTEIN YICC"/>
    <property type="match status" value="1"/>
</dbReference>
<evidence type="ECO:0000259" key="6">
    <source>
        <dbReference type="Pfam" id="PF03755"/>
    </source>
</evidence>
<evidence type="ECO:0000256" key="1">
    <source>
        <dbReference type="ARBA" id="ARBA00001968"/>
    </source>
</evidence>
<dbReference type="OrthoDB" id="9771229at2"/>
<protein>
    <submittedName>
        <fullName evidence="8">YicC family protein</fullName>
    </submittedName>
</protein>
<dbReference type="AlphaFoldDB" id="A0A414NWN3"/>
<evidence type="ECO:0000256" key="4">
    <source>
        <dbReference type="ARBA" id="ARBA00022801"/>
    </source>
</evidence>
<evidence type="ECO:0000256" key="5">
    <source>
        <dbReference type="ARBA" id="ARBA00035648"/>
    </source>
</evidence>
<organism evidence="8 9">
    <name type="scientific">Mitsuokella multacida</name>
    <dbReference type="NCBI Taxonomy" id="52226"/>
    <lineage>
        <taxon>Bacteria</taxon>
        <taxon>Bacillati</taxon>
        <taxon>Bacillota</taxon>
        <taxon>Negativicutes</taxon>
        <taxon>Selenomonadales</taxon>
        <taxon>Selenomonadaceae</taxon>
        <taxon>Mitsuokella</taxon>
    </lineage>
</organism>
<dbReference type="Pfam" id="PF08340">
    <property type="entry name" value="YicC-like_C"/>
    <property type="match status" value="1"/>
</dbReference>
<gene>
    <name evidence="8" type="ORF">DW674_07330</name>
</gene>
<comment type="similarity">
    <text evidence="5">Belongs to the YicC/YloC family.</text>
</comment>
<proteinExistence type="inferred from homology"/>
<evidence type="ECO:0000256" key="3">
    <source>
        <dbReference type="ARBA" id="ARBA00022759"/>
    </source>
</evidence>
<feature type="domain" description="Endoribonuclease YicC-like C-terminal" evidence="7">
    <location>
        <begin position="173"/>
        <end position="292"/>
    </location>
</feature>
<dbReference type="GO" id="GO:0016787">
    <property type="term" value="F:hydrolase activity"/>
    <property type="evidence" value="ECO:0007669"/>
    <property type="project" value="UniProtKB-KW"/>
</dbReference>
<keyword evidence="2" id="KW-0540">Nuclease</keyword>
<name>A0A414NWN3_9FIRM</name>
<evidence type="ECO:0000313" key="9">
    <source>
        <dbReference type="Proteomes" id="UP000283442"/>
    </source>
</evidence>
<dbReference type="InterPro" id="IPR013551">
    <property type="entry name" value="YicC-like_C"/>
</dbReference>
<dbReference type="Proteomes" id="UP000283442">
    <property type="component" value="Unassembled WGS sequence"/>
</dbReference>
<accession>A0A414NWN3</accession>